<dbReference type="EMBL" id="JAYKXN010000001">
    <property type="protein sequence ID" value="KAK7319313.1"/>
    <property type="molecule type" value="Genomic_DNA"/>
</dbReference>
<name>A0AAN9KN86_CLITE</name>
<evidence type="ECO:0000313" key="2">
    <source>
        <dbReference type="Proteomes" id="UP001359559"/>
    </source>
</evidence>
<dbReference type="Proteomes" id="UP001359559">
    <property type="component" value="Unassembled WGS sequence"/>
</dbReference>
<sequence length="75" mass="8874">MNNRNIRIFQRPEESKLRIINKYPILKKKAIYYILDPRKTAVPEKTADSGVELLNQEFSSVSFVSLPHPYFIFIF</sequence>
<dbReference type="AlphaFoldDB" id="A0AAN9KN86"/>
<comment type="caution">
    <text evidence="1">The sequence shown here is derived from an EMBL/GenBank/DDBJ whole genome shotgun (WGS) entry which is preliminary data.</text>
</comment>
<protein>
    <submittedName>
        <fullName evidence="1">Uncharacterized protein</fullName>
    </submittedName>
</protein>
<accession>A0AAN9KN86</accession>
<proteinExistence type="predicted"/>
<keyword evidence="2" id="KW-1185">Reference proteome</keyword>
<evidence type="ECO:0000313" key="1">
    <source>
        <dbReference type="EMBL" id="KAK7319313.1"/>
    </source>
</evidence>
<organism evidence="1 2">
    <name type="scientific">Clitoria ternatea</name>
    <name type="common">Butterfly pea</name>
    <dbReference type="NCBI Taxonomy" id="43366"/>
    <lineage>
        <taxon>Eukaryota</taxon>
        <taxon>Viridiplantae</taxon>
        <taxon>Streptophyta</taxon>
        <taxon>Embryophyta</taxon>
        <taxon>Tracheophyta</taxon>
        <taxon>Spermatophyta</taxon>
        <taxon>Magnoliopsida</taxon>
        <taxon>eudicotyledons</taxon>
        <taxon>Gunneridae</taxon>
        <taxon>Pentapetalae</taxon>
        <taxon>rosids</taxon>
        <taxon>fabids</taxon>
        <taxon>Fabales</taxon>
        <taxon>Fabaceae</taxon>
        <taxon>Papilionoideae</taxon>
        <taxon>50 kb inversion clade</taxon>
        <taxon>NPAAA clade</taxon>
        <taxon>indigoferoid/millettioid clade</taxon>
        <taxon>Phaseoleae</taxon>
        <taxon>Clitoria</taxon>
    </lineage>
</organism>
<reference evidence="1 2" key="1">
    <citation type="submission" date="2024-01" db="EMBL/GenBank/DDBJ databases">
        <title>The genomes of 5 underutilized Papilionoideae crops provide insights into root nodulation and disease resistance.</title>
        <authorList>
            <person name="Yuan L."/>
        </authorList>
    </citation>
    <scope>NUCLEOTIDE SEQUENCE [LARGE SCALE GENOMIC DNA]</scope>
    <source>
        <strain evidence="1">LY-2023</strain>
        <tissue evidence="1">Leaf</tissue>
    </source>
</reference>
<gene>
    <name evidence="1" type="ORF">RJT34_04032</name>
</gene>